<dbReference type="InterPro" id="IPR016155">
    <property type="entry name" value="Mopterin_synth/thiamin_S_b"/>
</dbReference>
<evidence type="ECO:0000313" key="4">
    <source>
        <dbReference type="EMBL" id="ANH80515.1"/>
    </source>
</evidence>
<dbReference type="InterPro" id="IPR012675">
    <property type="entry name" value="Beta-grasp_dom_sf"/>
</dbReference>
<dbReference type="UniPathway" id="UPA00344"/>
<dbReference type="PANTHER" id="PTHR33359:SF1">
    <property type="entry name" value="MOLYBDOPTERIN SYNTHASE SULFUR CARRIER SUBUNIT"/>
    <property type="match status" value="1"/>
</dbReference>
<dbReference type="GO" id="GO:1990133">
    <property type="term" value="C:molybdopterin adenylyltransferase complex"/>
    <property type="evidence" value="ECO:0007669"/>
    <property type="project" value="TreeGrafter"/>
</dbReference>
<dbReference type="GO" id="GO:0000166">
    <property type="term" value="F:nucleotide binding"/>
    <property type="evidence" value="ECO:0007669"/>
    <property type="project" value="UniProtKB-KW"/>
</dbReference>
<dbReference type="AlphaFoldDB" id="A0A1A9HZK3"/>
<sequence>MEIAVLAFGIVKEIFGAASVHRELHDGATVLELKNGLAASYPALKKLSTCLIAVNNEYAGDDQVIHPDDEIAVIPPVSGG</sequence>
<dbReference type="GO" id="GO:0006777">
    <property type="term" value="P:Mo-molybdopterin cofactor biosynthetic process"/>
    <property type="evidence" value="ECO:0007669"/>
    <property type="project" value="InterPro"/>
</dbReference>
<dbReference type="EMBL" id="CP015772">
    <property type="protein sequence ID" value="ANH80515.1"/>
    <property type="molecule type" value="Genomic_DNA"/>
</dbReference>
<accession>A0A1A9HZK3</accession>
<evidence type="ECO:0000256" key="2">
    <source>
        <dbReference type="ARBA" id="ARBA00024200"/>
    </source>
</evidence>
<dbReference type="InterPro" id="IPR044672">
    <property type="entry name" value="MOCS2A"/>
</dbReference>
<evidence type="ECO:0000313" key="5">
    <source>
        <dbReference type="Proteomes" id="UP000077667"/>
    </source>
</evidence>
<dbReference type="RefSeq" id="WP_067753113.1">
    <property type="nucleotide sequence ID" value="NZ_CP015772.1"/>
</dbReference>
<gene>
    <name evidence="4" type="ORF">A8C56_05480</name>
</gene>
<keyword evidence="1" id="KW-0547">Nucleotide-binding</keyword>
<dbReference type="PANTHER" id="PTHR33359">
    <property type="entry name" value="MOLYBDOPTERIN SYNTHASE SULFUR CARRIER SUBUNIT"/>
    <property type="match status" value="1"/>
</dbReference>
<evidence type="ECO:0000256" key="1">
    <source>
        <dbReference type="ARBA" id="ARBA00022741"/>
    </source>
</evidence>
<dbReference type="Proteomes" id="UP000077667">
    <property type="component" value="Chromosome"/>
</dbReference>
<keyword evidence="5" id="KW-1185">Reference proteome</keyword>
<dbReference type="OrthoDB" id="598356at2"/>
<dbReference type="Pfam" id="PF02597">
    <property type="entry name" value="ThiS"/>
    <property type="match status" value="1"/>
</dbReference>
<proteinExistence type="inferred from homology"/>
<dbReference type="STRING" id="1176587.A8C56_05480"/>
<evidence type="ECO:0000256" key="3">
    <source>
        <dbReference type="ARBA" id="ARBA00024247"/>
    </source>
</evidence>
<reference evidence="4 5" key="1">
    <citation type="submission" date="2016-05" db="EMBL/GenBank/DDBJ databases">
        <title>Niabella ginsenosidivorans BS26 whole genome sequencing.</title>
        <authorList>
            <person name="Im W.T."/>
            <person name="Siddiqi M.Z."/>
        </authorList>
    </citation>
    <scope>NUCLEOTIDE SEQUENCE [LARGE SCALE GENOMIC DNA]</scope>
    <source>
        <strain evidence="4 5">BS26</strain>
    </source>
</reference>
<dbReference type="Gene3D" id="3.10.20.30">
    <property type="match status" value="1"/>
</dbReference>
<dbReference type="SUPFAM" id="SSF54285">
    <property type="entry name" value="MoaD/ThiS"/>
    <property type="match status" value="1"/>
</dbReference>
<comment type="similarity">
    <text evidence="2">Belongs to the MoaD family.</text>
</comment>
<name>A0A1A9HZK3_9BACT</name>
<protein>
    <recommendedName>
        <fullName evidence="3">Molybdopterin synthase sulfur carrier subunit</fullName>
    </recommendedName>
</protein>
<dbReference type="InterPro" id="IPR003749">
    <property type="entry name" value="ThiS/MoaD-like"/>
</dbReference>
<organism evidence="4 5">
    <name type="scientific">Niabella ginsenosidivorans</name>
    <dbReference type="NCBI Taxonomy" id="1176587"/>
    <lineage>
        <taxon>Bacteria</taxon>
        <taxon>Pseudomonadati</taxon>
        <taxon>Bacteroidota</taxon>
        <taxon>Chitinophagia</taxon>
        <taxon>Chitinophagales</taxon>
        <taxon>Chitinophagaceae</taxon>
        <taxon>Niabella</taxon>
    </lineage>
</organism>
<dbReference type="KEGG" id="nia:A8C56_05480"/>
<dbReference type="CDD" id="cd00754">
    <property type="entry name" value="Ubl_MoaD"/>
    <property type="match status" value="1"/>
</dbReference>